<feature type="domain" description="C2H2-type" evidence="9">
    <location>
        <begin position="8"/>
        <end position="35"/>
    </location>
</feature>
<evidence type="ECO:0000256" key="1">
    <source>
        <dbReference type="ARBA" id="ARBA00004123"/>
    </source>
</evidence>
<dbReference type="SUPFAM" id="SSF57667">
    <property type="entry name" value="beta-beta-alpha zinc fingers"/>
    <property type="match status" value="1"/>
</dbReference>
<comment type="caution">
    <text evidence="10">The sequence shown here is derived from an EMBL/GenBank/DDBJ whole genome shotgun (WGS) entry which is preliminary data.</text>
</comment>
<dbReference type="InterPro" id="IPR007219">
    <property type="entry name" value="XnlR_reg_dom"/>
</dbReference>
<dbReference type="GO" id="GO:0008270">
    <property type="term" value="F:zinc ion binding"/>
    <property type="evidence" value="ECO:0007669"/>
    <property type="project" value="UniProtKB-KW"/>
</dbReference>
<keyword evidence="6" id="KW-0539">Nucleus</keyword>
<feature type="domain" description="C2H2-type" evidence="9">
    <location>
        <begin position="36"/>
        <end position="59"/>
    </location>
</feature>
<evidence type="ECO:0000256" key="8">
    <source>
        <dbReference type="SAM" id="MobiDB-lite"/>
    </source>
</evidence>
<keyword evidence="5" id="KW-0862">Zinc</keyword>
<evidence type="ECO:0000256" key="2">
    <source>
        <dbReference type="ARBA" id="ARBA00022723"/>
    </source>
</evidence>
<evidence type="ECO:0000313" key="10">
    <source>
        <dbReference type="EMBL" id="SPO07396.1"/>
    </source>
</evidence>
<dbReference type="SMART" id="SM00355">
    <property type="entry name" value="ZnF_C2H2"/>
    <property type="match status" value="2"/>
</dbReference>
<dbReference type="GO" id="GO:0006351">
    <property type="term" value="P:DNA-templated transcription"/>
    <property type="evidence" value="ECO:0007669"/>
    <property type="project" value="InterPro"/>
</dbReference>
<keyword evidence="4 7" id="KW-0863">Zinc-finger</keyword>
<dbReference type="InterPro" id="IPR036236">
    <property type="entry name" value="Znf_C2H2_sf"/>
</dbReference>
<dbReference type="PROSITE" id="PS00028">
    <property type="entry name" value="ZINC_FINGER_C2H2_1"/>
    <property type="match status" value="1"/>
</dbReference>
<evidence type="ECO:0000256" key="7">
    <source>
        <dbReference type="PROSITE-ProRule" id="PRU00042"/>
    </source>
</evidence>
<keyword evidence="11" id="KW-1185">Reference proteome</keyword>
<dbReference type="GO" id="GO:0000785">
    <property type="term" value="C:chromatin"/>
    <property type="evidence" value="ECO:0007669"/>
    <property type="project" value="TreeGrafter"/>
</dbReference>
<reference evidence="10" key="1">
    <citation type="submission" date="2018-03" db="EMBL/GenBank/DDBJ databases">
        <authorList>
            <person name="Guldener U."/>
        </authorList>
    </citation>
    <scope>NUCLEOTIDE SEQUENCE</scope>
</reference>
<dbReference type="CDD" id="cd12148">
    <property type="entry name" value="fungal_TF_MHR"/>
    <property type="match status" value="1"/>
</dbReference>
<dbReference type="InterPro" id="IPR013087">
    <property type="entry name" value="Znf_C2H2_type"/>
</dbReference>
<organism evidence="10 11">
    <name type="scientific">Cephalotrichum gorgonifer</name>
    <dbReference type="NCBI Taxonomy" id="2041049"/>
    <lineage>
        <taxon>Eukaryota</taxon>
        <taxon>Fungi</taxon>
        <taxon>Dikarya</taxon>
        <taxon>Ascomycota</taxon>
        <taxon>Pezizomycotina</taxon>
        <taxon>Sordariomycetes</taxon>
        <taxon>Hypocreomycetidae</taxon>
        <taxon>Microascales</taxon>
        <taxon>Microascaceae</taxon>
        <taxon>Cephalotrichum</taxon>
    </lineage>
</organism>
<dbReference type="GO" id="GO:0000978">
    <property type="term" value="F:RNA polymerase II cis-regulatory region sequence-specific DNA binding"/>
    <property type="evidence" value="ECO:0007669"/>
    <property type="project" value="InterPro"/>
</dbReference>
<accession>A0AAE8SZW2</accession>
<sequence length="762" mass="85365">MAKVTKTHRCNRCSRDFARLEHLQRHERSHTKEKPFQCIACTKAFTRKDLLTRHDRIAHHPPVNDAEQNRPRRLSSQSATVLTGGMPSPETLTTPPGDPVQASQGDTTILVRNDDGAFSGQDAGLSLEELPDDFTLFMDSVPPPNHVFSPTLQPLPTFYPNITLPWAVGYPEREREIGWPSELPIQASTVDSSSALSTYGSRLPSLQPETGPPSLQNPSTDLDYGAKHHMVVSVQGRNRIIDELSRFSNCVPKDFVLPSRHGLSRFVAAYFNTFHEHYPVLHVPTLRMDSISVELFTAIAAVGARYSREPEVGIQLFYLAKAVVLERLGRRQATTPPESNADSTDDGVTCPTEDRYTTVETMQTLLLLIAISTWFKRQPGVYEALSIRSILDSLVREDGFNQQRELQPRSWTEWIKYESLKRIKLVVFCFFNIHTIVFDMPPMIVSSELNIDLPCSENEWKASSETLWQESRGLSLPPEGLQAASERLFVADDDEASRPRSPSGFSSLGGYVLIHTVIQRIWLVRNAVLPSLQGQRFSVEMMHSFEQVLKTWSSSWECNRESSMDPLSPYGPLSFTSTALLRLAYIRINLDLGPIRSLGTWDPGLIAKSLDESPPARRSHRLTRAALHCAHALSIPVKLGINFVAQTQVVYWSNQHALCSLECAVLLAKWLEAVTVLNPSPPLNAAEERVLDFVAQLVAESCHGTRADKLLQRKTVLSSKVVRLWAALYKSESVWEMVDLIGRSLDAFAGLLEDRHTIPPGH</sequence>
<evidence type="ECO:0000259" key="9">
    <source>
        <dbReference type="PROSITE" id="PS50157"/>
    </source>
</evidence>
<dbReference type="PANTHER" id="PTHR40626:SF25">
    <property type="entry name" value="TRANSCRIPTION FACTOR, PUTATIVE (AFU_ORTHOLOGUE AFUA_3G02070)-RELATED"/>
    <property type="match status" value="1"/>
</dbReference>
<evidence type="ECO:0000256" key="3">
    <source>
        <dbReference type="ARBA" id="ARBA00022737"/>
    </source>
</evidence>
<name>A0AAE8SZW2_9PEZI</name>
<comment type="subcellular location">
    <subcellularLocation>
        <location evidence="1">Nucleus</location>
    </subcellularLocation>
</comment>
<dbReference type="EMBL" id="ONZQ02000020">
    <property type="protein sequence ID" value="SPO07396.1"/>
    <property type="molecule type" value="Genomic_DNA"/>
</dbReference>
<dbReference type="PROSITE" id="PS50157">
    <property type="entry name" value="ZINC_FINGER_C2H2_2"/>
    <property type="match status" value="2"/>
</dbReference>
<dbReference type="Pfam" id="PF04082">
    <property type="entry name" value="Fungal_trans"/>
    <property type="match status" value="1"/>
</dbReference>
<feature type="region of interest" description="Disordered" evidence="8">
    <location>
        <begin position="195"/>
        <end position="220"/>
    </location>
</feature>
<dbReference type="PANTHER" id="PTHR40626">
    <property type="entry name" value="MIP31509P"/>
    <property type="match status" value="1"/>
</dbReference>
<evidence type="ECO:0000256" key="4">
    <source>
        <dbReference type="ARBA" id="ARBA00022771"/>
    </source>
</evidence>
<keyword evidence="2" id="KW-0479">Metal-binding</keyword>
<evidence type="ECO:0000256" key="6">
    <source>
        <dbReference type="ARBA" id="ARBA00023242"/>
    </source>
</evidence>
<dbReference type="GO" id="GO:0000981">
    <property type="term" value="F:DNA-binding transcription factor activity, RNA polymerase II-specific"/>
    <property type="evidence" value="ECO:0007669"/>
    <property type="project" value="InterPro"/>
</dbReference>
<evidence type="ECO:0000256" key="5">
    <source>
        <dbReference type="ARBA" id="ARBA00022833"/>
    </source>
</evidence>
<dbReference type="AlphaFoldDB" id="A0AAE8SZW2"/>
<feature type="region of interest" description="Disordered" evidence="8">
    <location>
        <begin position="57"/>
        <end position="104"/>
    </location>
</feature>
<dbReference type="InterPro" id="IPR051059">
    <property type="entry name" value="VerF-like"/>
</dbReference>
<proteinExistence type="predicted"/>
<gene>
    <name evidence="10" type="ORF">DNG_10090</name>
</gene>
<dbReference type="Gene3D" id="3.30.160.60">
    <property type="entry name" value="Classic Zinc Finger"/>
    <property type="match status" value="2"/>
</dbReference>
<protein>
    <submittedName>
        <fullName evidence="10">Related to C2H2 transcription factor</fullName>
    </submittedName>
</protein>
<dbReference type="FunFam" id="3.30.160.60:FF:002343">
    <property type="entry name" value="Zinc finger protein 33A"/>
    <property type="match status" value="1"/>
</dbReference>
<keyword evidence="3" id="KW-0677">Repeat</keyword>
<dbReference type="GO" id="GO:0005634">
    <property type="term" value="C:nucleus"/>
    <property type="evidence" value="ECO:0007669"/>
    <property type="project" value="UniProtKB-SubCell"/>
</dbReference>
<dbReference type="Proteomes" id="UP001187682">
    <property type="component" value="Unassembled WGS sequence"/>
</dbReference>
<evidence type="ECO:0000313" key="11">
    <source>
        <dbReference type="Proteomes" id="UP001187682"/>
    </source>
</evidence>